<sequence>MPKAILAHPRLAVNAAEVAVDAALAGLGVTRVLSYQVSDEIHSGALRVVLEAYEPDPLPVSFVHPERELLPLKVRAFLDFAVPRMRTRLAAL</sequence>
<name>A0ABQ4U6A6_9HYPH</name>
<reference evidence="3" key="1">
    <citation type="journal article" date="2021" name="Front. Microbiol.">
        <title>Comprehensive Comparative Genomics and Phenotyping of Methylobacterium Species.</title>
        <authorList>
            <person name="Alessa O."/>
            <person name="Ogura Y."/>
            <person name="Fujitani Y."/>
            <person name="Takami H."/>
            <person name="Hayashi T."/>
            <person name="Sahin N."/>
            <person name="Tani A."/>
        </authorList>
    </citation>
    <scope>NUCLEOTIDE SEQUENCE</scope>
    <source>
        <strain evidence="3">DSM 23632</strain>
    </source>
</reference>
<dbReference type="PANTHER" id="PTHR30537:SF5">
    <property type="entry name" value="HTH-TYPE TRANSCRIPTIONAL ACTIVATOR TTDR-RELATED"/>
    <property type="match status" value="1"/>
</dbReference>
<dbReference type="Proteomes" id="UP001055057">
    <property type="component" value="Unassembled WGS sequence"/>
</dbReference>
<dbReference type="PANTHER" id="PTHR30537">
    <property type="entry name" value="HTH-TYPE TRANSCRIPTIONAL REGULATOR"/>
    <property type="match status" value="1"/>
</dbReference>
<evidence type="ECO:0000256" key="1">
    <source>
        <dbReference type="ARBA" id="ARBA00009437"/>
    </source>
</evidence>
<gene>
    <name evidence="3" type="ORF">MPOCJGCO_4924</name>
</gene>
<accession>A0ABQ4U6A6</accession>
<dbReference type="InterPro" id="IPR058163">
    <property type="entry name" value="LysR-type_TF_proteobact-type"/>
</dbReference>
<dbReference type="SUPFAM" id="SSF53850">
    <property type="entry name" value="Periplasmic binding protein-like II"/>
    <property type="match status" value="1"/>
</dbReference>
<comment type="caution">
    <text evidence="3">The sequence shown here is derived from an EMBL/GenBank/DDBJ whole genome shotgun (WGS) entry which is preliminary data.</text>
</comment>
<protein>
    <recommendedName>
        <fullName evidence="2">LysR substrate-binding domain-containing protein</fullName>
    </recommendedName>
</protein>
<dbReference type="InterPro" id="IPR005119">
    <property type="entry name" value="LysR_subst-bd"/>
</dbReference>
<proteinExistence type="inferred from homology"/>
<evidence type="ECO:0000259" key="2">
    <source>
        <dbReference type="Pfam" id="PF03466"/>
    </source>
</evidence>
<keyword evidence="4" id="KW-1185">Reference proteome</keyword>
<comment type="similarity">
    <text evidence="1">Belongs to the LysR transcriptional regulatory family.</text>
</comment>
<reference evidence="3" key="2">
    <citation type="submission" date="2021-08" db="EMBL/GenBank/DDBJ databases">
        <authorList>
            <person name="Tani A."/>
            <person name="Ola A."/>
            <person name="Ogura Y."/>
            <person name="Katsura K."/>
            <person name="Hayashi T."/>
        </authorList>
    </citation>
    <scope>NUCLEOTIDE SEQUENCE</scope>
    <source>
        <strain evidence="3">DSM 23632</strain>
    </source>
</reference>
<dbReference type="Gene3D" id="3.40.190.290">
    <property type="match status" value="1"/>
</dbReference>
<evidence type="ECO:0000313" key="4">
    <source>
        <dbReference type="Proteomes" id="UP001055057"/>
    </source>
</evidence>
<feature type="domain" description="LysR substrate-binding" evidence="2">
    <location>
        <begin position="6"/>
        <end position="84"/>
    </location>
</feature>
<organism evidence="3 4">
    <name type="scientific">Methylobacterium trifolii</name>
    <dbReference type="NCBI Taxonomy" id="1003092"/>
    <lineage>
        <taxon>Bacteria</taxon>
        <taxon>Pseudomonadati</taxon>
        <taxon>Pseudomonadota</taxon>
        <taxon>Alphaproteobacteria</taxon>
        <taxon>Hyphomicrobiales</taxon>
        <taxon>Methylobacteriaceae</taxon>
        <taxon>Methylobacterium</taxon>
    </lineage>
</organism>
<dbReference type="EMBL" id="BPRB01000410">
    <property type="protein sequence ID" value="GJE62788.1"/>
    <property type="molecule type" value="Genomic_DNA"/>
</dbReference>
<evidence type="ECO:0000313" key="3">
    <source>
        <dbReference type="EMBL" id="GJE62788.1"/>
    </source>
</evidence>
<dbReference type="Pfam" id="PF03466">
    <property type="entry name" value="LysR_substrate"/>
    <property type="match status" value="1"/>
</dbReference>